<evidence type="ECO:0000313" key="2">
    <source>
        <dbReference type="Proteomes" id="UP001165186"/>
    </source>
</evidence>
<dbReference type="EMBL" id="BSXG01000191">
    <property type="protein sequence ID" value="GME52693.1"/>
    <property type="molecule type" value="Genomic_DNA"/>
</dbReference>
<accession>A0ACB5SQI3</accession>
<name>A0ACB5SQI3_9PEZI</name>
<proteinExistence type="predicted"/>
<comment type="caution">
    <text evidence="1">The sequence shown here is derived from an EMBL/GenBank/DDBJ whole genome shotgun (WGS) entry which is preliminary data.</text>
</comment>
<reference evidence="1" key="1">
    <citation type="submission" date="2024-09" db="EMBL/GenBank/DDBJ databases">
        <title>Draft Genome Sequences of Neofusicoccum parvum.</title>
        <authorList>
            <person name="Ashida A."/>
            <person name="Camagna M."/>
            <person name="Tanaka A."/>
            <person name="Takemoto D."/>
        </authorList>
    </citation>
    <scope>NUCLEOTIDE SEQUENCE</scope>
    <source>
        <strain evidence="1">PPO83</strain>
    </source>
</reference>
<dbReference type="Proteomes" id="UP001165186">
    <property type="component" value="Unassembled WGS sequence"/>
</dbReference>
<keyword evidence="2" id="KW-1185">Reference proteome</keyword>
<protein>
    <submittedName>
        <fullName evidence="1">FAD-binding protein</fullName>
    </submittedName>
</protein>
<gene>
    <name evidence="1" type="primary">g8916</name>
    <name evidence="1" type="ORF">NpPPO83_00008916</name>
</gene>
<organism evidence="1 2">
    <name type="scientific">Neofusicoccum parvum</name>
    <dbReference type="NCBI Taxonomy" id="310453"/>
    <lineage>
        <taxon>Eukaryota</taxon>
        <taxon>Fungi</taxon>
        <taxon>Dikarya</taxon>
        <taxon>Ascomycota</taxon>
        <taxon>Pezizomycotina</taxon>
        <taxon>Dothideomycetes</taxon>
        <taxon>Dothideomycetes incertae sedis</taxon>
        <taxon>Botryosphaeriales</taxon>
        <taxon>Botryosphaeriaceae</taxon>
        <taxon>Neofusicoccum</taxon>
    </lineage>
</organism>
<sequence length="340" mass="37545">MAGTIIITGAAGGLGLALAENIINRSEGFNCIFTVRNKTALNAQPLHALVDATKKEAEIRELDLSKLDAIRTFAEHINQKVASRQLPPIRALILNAAVVPINNQRLYTTIGNNENKLEMSFAVNHLANFLLTMLLLESMDRETGRIVLVSSHAHDPKGADMRKHDPEKLAWDLEEISHGKELPEPGDEANDVKRRYGMSKLCQITFMHTLQKRLDTTPGLDKICVLAVNPGAMVHSNILTKMNPFMRYVAGPMALGVFTVMSYVKPDGIMRTVAKSAADVERAALAMDDTKLGKYPKDIYLDGARVVKPAEDSFNEERQRELWDVSFKLAGLKESDTALG</sequence>
<evidence type="ECO:0000313" key="1">
    <source>
        <dbReference type="EMBL" id="GME52693.1"/>
    </source>
</evidence>